<dbReference type="GO" id="GO:0005524">
    <property type="term" value="F:ATP binding"/>
    <property type="evidence" value="ECO:0007669"/>
    <property type="project" value="InterPro"/>
</dbReference>
<organism evidence="3 4">
    <name type="scientific">Kipferlia bialata</name>
    <dbReference type="NCBI Taxonomy" id="797122"/>
    <lineage>
        <taxon>Eukaryota</taxon>
        <taxon>Metamonada</taxon>
        <taxon>Carpediemonas-like organisms</taxon>
        <taxon>Kipferlia</taxon>
    </lineage>
</organism>
<evidence type="ECO:0000259" key="2">
    <source>
        <dbReference type="PROSITE" id="PS50011"/>
    </source>
</evidence>
<evidence type="ECO:0000313" key="4">
    <source>
        <dbReference type="Proteomes" id="UP000265618"/>
    </source>
</evidence>
<dbReference type="Pfam" id="PF00069">
    <property type="entry name" value="Pkinase"/>
    <property type="match status" value="1"/>
</dbReference>
<protein>
    <recommendedName>
        <fullName evidence="2">Protein kinase domain-containing protein</fullName>
    </recommendedName>
</protein>
<dbReference type="AlphaFoldDB" id="A0A9K3CZV2"/>
<dbReference type="PROSITE" id="PS50011">
    <property type="entry name" value="PROTEIN_KINASE_DOM"/>
    <property type="match status" value="1"/>
</dbReference>
<dbReference type="InterPro" id="IPR011009">
    <property type="entry name" value="Kinase-like_dom_sf"/>
</dbReference>
<feature type="domain" description="Protein kinase" evidence="2">
    <location>
        <begin position="1"/>
        <end position="112"/>
    </location>
</feature>
<evidence type="ECO:0000256" key="1">
    <source>
        <dbReference type="SAM" id="MobiDB-lite"/>
    </source>
</evidence>
<comment type="caution">
    <text evidence="3">The sequence shown here is derived from an EMBL/GenBank/DDBJ whole genome shotgun (WGS) entry which is preliminary data.</text>
</comment>
<dbReference type="GO" id="GO:0004672">
    <property type="term" value="F:protein kinase activity"/>
    <property type="evidence" value="ECO:0007669"/>
    <property type="project" value="InterPro"/>
</dbReference>
<name>A0A9K3CZV2_9EUKA</name>
<dbReference type="Gene3D" id="1.10.510.10">
    <property type="entry name" value="Transferase(Phosphotransferase) domain 1"/>
    <property type="match status" value="1"/>
</dbReference>
<keyword evidence="4" id="KW-1185">Reference proteome</keyword>
<dbReference type="InterPro" id="IPR000719">
    <property type="entry name" value="Prot_kinase_dom"/>
</dbReference>
<dbReference type="Proteomes" id="UP000265618">
    <property type="component" value="Unassembled WGS sequence"/>
</dbReference>
<sequence length="266" mass="30108">MVPDGCAPGAPLYNGPECWEYPPSYGYPSDVWALGLVFSQMLTENWVFSKIQNVAQLRHRLMTDCGEITRDHTSIRGLPELVNNMLQADPFLRPTCVELQASMDIIKTHMTIDYLVVLDKRMAAVDCEYLHLTGTHCPVVAKMLRNSSRAETAARNSDTCIVSDEESLEHDPTRGEDISETDSDTMSQAERDRDFERVVHNSTATWRERIDAAIMLLQDLDSAAASLEIQYNTSEFRLLGNNEWNTMPYIRSLCDCSINLNPPRSR</sequence>
<dbReference type="SUPFAM" id="SSF56112">
    <property type="entry name" value="Protein kinase-like (PK-like)"/>
    <property type="match status" value="1"/>
</dbReference>
<proteinExistence type="predicted"/>
<accession>A0A9K3CZV2</accession>
<reference evidence="3 4" key="1">
    <citation type="journal article" date="2018" name="PLoS ONE">
        <title>The draft genome of Kipferlia bialata reveals reductive genome evolution in fornicate parasites.</title>
        <authorList>
            <person name="Tanifuji G."/>
            <person name="Takabayashi S."/>
            <person name="Kume K."/>
            <person name="Takagi M."/>
            <person name="Nakayama T."/>
            <person name="Kamikawa R."/>
            <person name="Inagaki Y."/>
            <person name="Hashimoto T."/>
        </authorList>
    </citation>
    <scope>NUCLEOTIDE SEQUENCE [LARGE SCALE GENOMIC DNA]</scope>
    <source>
        <strain evidence="3">NY0173</strain>
    </source>
</reference>
<feature type="region of interest" description="Disordered" evidence="1">
    <location>
        <begin position="155"/>
        <end position="194"/>
    </location>
</feature>
<evidence type="ECO:0000313" key="3">
    <source>
        <dbReference type="EMBL" id="GIQ86087.1"/>
    </source>
</evidence>
<gene>
    <name evidence="3" type="ORF">KIPB_007872</name>
</gene>
<dbReference type="EMBL" id="BDIP01002307">
    <property type="protein sequence ID" value="GIQ86087.1"/>
    <property type="molecule type" value="Genomic_DNA"/>
</dbReference>